<evidence type="ECO:0000256" key="10">
    <source>
        <dbReference type="ARBA" id="ARBA00022840"/>
    </source>
</evidence>
<sequence length="398" mass="42845">MPMAKRLFTSESVTEGHPDKIADQISDAILDSLIGQDKKSRVAVETLITTGQVHVAGEVTTDAYADVTGIIRETVLNIGYDSSVKGFDGNSCGVSVSIGQQSQDIAQGVDDAYENRVAASVDPLDLQGAGDQGLMFGYACDDTKELMPLPIWLAHELAAQLAKVRKSGALPYLRPDGKTQVTIEYEGDKAVALNTLVISSQHAEEVSVEKQLTPEIIEQVINPIIAKIDLPKNDLRILINPTGRFVIGGPMGDAGLTGRKIIVDTYGGMARHGGGAFSGKDPSKVDRSAAYAMRWVAKNVVAAGFARRCEVQVAYAIGKAQPVGLFVETFGTETVPVNKIQDAVLQVFDLRPAAIIRDLDLLRPIYSKTSAYGHFGRELKDFTWESTSRVDALRAAIK</sequence>
<dbReference type="GO" id="GO:0004478">
    <property type="term" value="F:methionine adenosyltransferase activity"/>
    <property type="evidence" value="ECO:0007669"/>
    <property type="project" value="UniProtKB-EC"/>
</dbReference>
<dbReference type="SUPFAM" id="SSF55973">
    <property type="entry name" value="S-adenosylmethionine synthetase"/>
    <property type="match status" value="3"/>
</dbReference>
<keyword evidence="11" id="KW-0460">Magnesium</keyword>
<keyword evidence="7" id="KW-0808">Transferase</keyword>
<dbReference type="FunFam" id="3.30.300.10:FF:000003">
    <property type="entry name" value="S-adenosylmethionine synthase"/>
    <property type="match status" value="1"/>
</dbReference>
<dbReference type="Gene3D" id="3.30.300.10">
    <property type="match status" value="3"/>
</dbReference>
<dbReference type="PROSITE" id="PS00376">
    <property type="entry name" value="ADOMET_SYNTHASE_1"/>
    <property type="match status" value="1"/>
</dbReference>
<dbReference type="PIRSF" id="PIRSF000497">
    <property type="entry name" value="MAT"/>
    <property type="match status" value="1"/>
</dbReference>
<feature type="domain" description="S-adenosylmethionine synthetase central" evidence="14">
    <location>
        <begin position="127"/>
        <end position="245"/>
    </location>
</feature>
<organism evidence="16">
    <name type="scientific">freshwater metagenome</name>
    <dbReference type="NCBI Taxonomy" id="449393"/>
    <lineage>
        <taxon>unclassified sequences</taxon>
        <taxon>metagenomes</taxon>
        <taxon>ecological metagenomes</taxon>
    </lineage>
</organism>
<dbReference type="Pfam" id="PF02773">
    <property type="entry name" value="S-AdoMet_synt_C"/>
    <property type="match status" value="1"/>
</dbReference>
<proteinExistence type="inferred from homology"/>
<evidence type="ECO:0000313" key="17">
    <source>
        <dbReference type="EMBL" id="CAB4624987.1"/>
    </source>
</evidence>
<keyword evidence="9" id="KW-0547">Nucleotide-binding</keyword>
<dbReference type="UniPathway" id="UPA00315">
    <property type="reaction ID" value="UER00080"/>
</dbReference>
<name>A0A6J6ALV7_9ZZZZ</name>
<dbReference type="EMBL" id="CAEUNI010000044">
    <property type="protein sequence ID" value="CAB4371505.1"/>
    <property type="molecule type" value="Genomic_DNA"/>
</dbReference>
<dbReference type="InterPro" id="IPR022629">
    <property type="entry name" value="S-AdoMet_synt_central"/>
</dbReference>
<dbReference type="Pfam" id="PF02772">
    <property type="entry name" value="S-AdoMet_synt_M"/>
    <property type="match status" value="1"/>
</dbReference>
<dbReference type="NCBIfam" id="TIGR01034">
    <property type="entry name" value="metK"/>
    <property type="match status" value="1"/>
</dbReference>
<evidence type="ECO:0000256" key="12">
    <source>
        <dbReference type="ARBA" id="ARBA00022958"/>
    </source>
</evidence>
<dbReference type="GO" id="GO:0046872">
    <property type="term" value="F:metal ion binding"/>
    <property type="evidence" value="ECO:0007669"/>
    <property type="project" value="UniProtKB-KW"/>
</dbReference>
<dbReference type="InterPro" id="IPR022630">
    <property type="entry name" value="S-AdoMet_synt_C"/>
</dbReference>
<dbReference type="HAMAP" id="MF_00086">
    <property type="entry name" value="S_AdoMet_synth1"/>
    <property type="match status" value="1"/>
</dbReference>
<comment type="cofactor">
    <cofactor evidence="1">
        <name>Mg(2+)</name>
        <dbReference type="ChEBI" id="CHEBI:18420"/>
    </cofactor>
</comment>
<evidence type="ECO:0000256" key="3">
    <source>
        <dbReference type="ARBA" id="ARBA00005224"/>
    </source>
</evidence>
<evidence type="ECO:0000256" key="6">
    <source>
        <dbReference type="ARBA" id="ARBA00022563"/>
    </source>
</evidence>
<evidence type="ECO:0000259" key="15">
    <source>
        <dbReference type="Pfam" id="PF02773"/>
    </source>
</evidence>
<evidence type="ECO:0000256" key="1">
    <source>
        <dbReference type="ARBA" id="ARBA00001946"/>
    </source>
</evidence>
<evidence type="ECO:0000256" key="5">
    <source>
        <dbReference type="ARBA" id="ARBA00012828"/>
    </source>
</evidence>
<evidence type="ECO:0000256" key="2">
    <source>
        <dbReference type="ARBA" id="ARBA00001958"/>
    </source>
</evidence>
<accession>A0A6J6ALV7</accession>
<dbReference type="PANTHER" id="PTHR11964">
    <property type="entry name" value="S-ADENOSYLMETHIONINE SYNTHETASE"/>
    <property type="match status" value="1"/>
</dbReference>
<protein>
    <recommendedName>
        <fullName evidence="5">methionine adenosyltransferase</fullName>
        <ecNumber evidence="5">2.5.1.6</ecNumber>
    </recommendedName>
</protein>
<feature type="domain" description="S-adenosylmethionine synthetase N-terminal" evidence="13">
    <location>
        <begin position="6"/>
        <end position="102"/>
    </location>
</feature>
<evidence type="ECO:0000256" key="8">
    <source>
        <dbReference type="ARBA" id="ARBA00022723"/>
    </source>
</evidence>
<dbReference type="EMBL" id="CAEZVH010000046">
    <property type="protein sequence ID" value="CAB4624987.1"/>
    <property type="molecule type" value="Genomic_DNA"/>
</dbReference>
<dbReference type="AlphaFoldDB" id="A0A6J6ALV7"/>
<evidence type="ECO:0000256" key="7">
    <source>
        <dbReference type="ARBA" id="ARBA00022679"/>
    </source>
</evidence>
<evidence type="ECO:0000256" key="9">
    <source>
        <dbReference type="ARBA" id="ARBA00022741"/>
    </source>
</evidence>
<dbReference type="InterPro" id="IPR022631">
    <property type="entry name" value="ADOMET_SYNTHASE_CS"/>
</dbReference>
<dbReference type="InterPro" id="IPR022628">
    <property type="entry name" value="S-AdoMet_synt_N"/>
</dbReference>
<dbReference type="Pfam" id="PF00438">
    <property type="entry name" value="S-AdoMet_synt_N"/>
    <property type="match status" value="1"/>
</dbReference>
<evidence type="ECO:0000259" key="13">
    <source>
        <dbReference type="Pfam" id="PF00438"/>
    </source>
</evidence>
<keyword evidence="6" id="KW-0554">One-carbon metabolism</keyword>
<keyword evidence="10" id="KW-0067">ATP-binding</keyword>
<dbReference type="CDD" id="cd18079">
    <property type="entry name" value="S-AdoMet_synt"/>
    <property type="match status" value="1"/>
</dbReference>
<evidence type="ECO:0000256" key="4">
    <source>
        <dbReference type="ARBA" id="ARBA00009685"/>
    </source>
</evidence>
<evidence type="ECO:0000259" key="14">
    <source>
        <dbReference type="Pfam" id="PF02772"/>
    </source>
</evidence>
<reference evidence="16" key="1">
    <citation type="submission" date="2020-05" db="EMBL/GenBank/DDBJ databases">
        <authorList>
            <person name="Chiriac C."/>
            <person name="Salcher M."/>
            <person name="Ghai R."/>
            <person name="Kavagutti S V."/>
        </authorList>
    </citation>
    <scope>NUCLEOTIDE SEQUENCE</scope>
</reference>
<evidence type="ECO:0000313" key="16">
    <source>
        <dbReference type="EMBL" id="CAB4371505.1"/>
    </source>
</evidence>
<comment type="pathway">
    <text evidence="3">Amino-acid biosynthesis; S-adenosyl-L-methionine biosynthesis; S-adenosyl-L-methionine from L-methionine: step 1/1.</text>
</comment>
<dbReference type="InterPro" id="IPR002133">
    <property type="entry name" value="S-AdoMet_synthetase"/>
</dbReference>
<keyword evidence="12" id="KW-0630">Potassium</keyword>
<dbReference type="GO" id="GO:0006556">
    <property type="term" value="P:S-adenosylmethionine biosynthetic process"/>
    <property type="evidence" value="ECO:0007669"/>
    <property type="project" value="UniProtKB-UniPathway"/>
</dbReference>
<dbReference type="PROSITE" id="PS00377">
    <property type="entry name" value="ADOMET_SYNTHASE_2"/>
    <property type="match status" value="1"/>
</dbReference>
<evidence type="ECO:0000256" key="11">
    <source>
        <dbReference type="ARBA" id="ARBA00022842"/>
    </source>
</evidence>
<dbReference type="GO" id="GO:0005524">
    <property type="term" value="F:ATP binding"/>
    <property type="evidence" value="ECO:0007669"/>
    <property type="project" value="UniProtKB-KW"/>
</dbReference>
<keyword evidence="8" id="KW-0479">Metal-binding</keyword>
<dbReference type="GO" id="GO:0006730">
    <property type="term" value="P:one-carbon metabolic process"/>
    <property type="evidence" value="ECO:0007669"/>
    <property type="project" value="UniProtKB-KW"/>
</dbReference>
<comment type="cofactor">
    <cofactor evidence="2">
        <name>K(+)</name>
        <dbReference type="ChEBI" id="CHEBI:29103"/>
    </cofactor>
</comment>
<comment type="similarity">
    <text evidence="4">Belongs to the AdoMet synthase family.</text>
</comment>
<feature type="domain" description="S-adenosylmethionine synthetase C-terminal" evidence="15">
    <location>
        <begin position="247"/>
        <end position="385"/>
    </location>
</feature>
<dbReference type="InterPro" id="IPR022636">
    <property type="entry name" value="S-AdoMet_synthetase_sfam"/>
</dbReference>
<dbReference type="EC" id="2.5.1.6" evidence="5"/>
<gene>
    <name evidence="17" type="ORF">UFOPK1951_00528</name>
    <name evidence="16" type="ORF">UFOPK4182_00531</name>
</gene>